<dbReference type="EMBL" id="RAYQ01000010">
    <property type="protein sequence ID" value="RKI91381.1"/>
    <property type="molecule type" value="Genomic_DNA"/>
</dbReference>
<dbReference type="GO" id="GO:0016987">
    <property type="term" value="F:sigma factor activity"/>
    <property type="evidence" value="ECO:0007669"/>
    <property type="project" value="UniProtKB-KW"/>
</dbReference>
<dbReference type="PANTHER" id="PTHR43133:SF51">
    <property type="entry name" value="RNA POLYMERASE SIGMA FACTOR"/>
    <property type="match status" value="1"/>
</dbReference>
<dbReference type="InterPro" id="IPR013325">
    <property type="entry name" value="RNA_pol_sigma_r2"/>
</dbReference>
<protein>
    <submittedName>
        <fullName evidence="7">Sigma-70 family RNA polymerase sigma factor</fullName>
    </submittedName>
</protein>
<evidence type="ECO:0000256" key="2">
    <source>
        <dbReference type="ARBA" id="ARBA00023015"/>
    </source>
</evidence>
<evidence type="ECO:0000256" key="1">
    <source>
        <dbReference type="ARBA" id="ARBA00010641"/>
    </source>
</evidence>
<feature type="domain" description="RNA polymerase sigma factor 70 region 4 type 2" evidence="6">
    <location>
        <begin position="112"/>
        <end position="160"/>
    </location>
</feature>
<dbReference type="SUPFAM" id="SSF88659">
    <property type="entry name" value="Sigma3 and sigma4 domains of RNA polymerase sigma factors"/>
    <property type="match status" value="1"/>
</dbReference>
<dbReference type="InterPro" id="IPR039425">
    <property type="entry name" value="RNA_pol_sigma-70-like"/>
</dbReference>
<accession>A0A3A9AUZ9</accession>
<dbReference type="Gene3D" id="1.10.10.10">
    <property type="entry name" value="Winged helix-like DNA-binding domain superfamily/Winged helix DNA-binding domain"/>
    <property type="match status" value="1"/>
</dbReference>
<keyword evidence="8" id="KW-1185">Reference proteome</keyword>
<dbReference type="Gene3D" id="1.10.1740.10">
    <property type="match status" value="1"/>
</dbReference>
<dbReference type="InterPro" id="IPR013249">
    <property type="entry name" value="RNA_pol_sigma70_r4_t2"/>
</dbReference>
<dbReference type="NCBIfam" id="TIGR02937">
    <property type="entry name" value="sigma70-ECF"/>
    <property type="match status" value="1"/>
</dbReference>
<dbReference type="GO" id="GO:0003677">
    <property type="term" value="F:DNA binding"/>
    <property type="evidence" value="ECO:0007669"/>
    <property type="project" value="InterPro"/>
</dbReference>
<dbReference type="GO" id="GO:0006352">
    <property type="term" value="P:DNA-templated transcription initiation"/>
    <property type="evidence" value="ECO:0007669"/>
    <property type="project" value="InterPro"/>
</dbReference>
<dbReference type="InterPro" id="IPR013324">
    <property type="entry name" value="RNA_pol_sigma_r3/r4-like"/>
</dbReference>
<evidence type="ECO:0000259" key="5">
    <source>
        <dbReference type="Pfam" id="PF04542"/>
    </source>
</evidence>
<evidence type="ECO:0000313" key="7">
    <source>
        <dbReference type="EMBL" id="RKI91381.1"/>
    </source>
</evidence>
<dbReference type="Pfam" id="PF04542">
    <property type="entry name" value="Sigma70_r2"/>
    <property type="match status" value="1"/>
</dbReference>
<keyword evidence="3" id="KW-0731">Sigma factor</keyword>
<dbReference type="Pfam" id="PF08281">
    <property type="entry name" value="Sigma70_r4_2"/>
    <property type="match status" value="1"/>
</dbReference>
<dbReference type="AlphaFoldDB" id="A0A3A9AUZ9"/>
<dbReference type="CDD" id="cd06171">
    <property type="entry name" value="Sigma70_r4"/>
    <property type="match status" value="1"/>
</dbReference>
<dbReference type="InterPro" id="IPR036388">
    <property type="entry name" value="WH-like_DNA-bd_sf"/>
</dbReference>
<organism evidence="7 8">
    <name type="scientific">Parablautia intestinalis</name>
    <dbReference type="NCBI Taxonomy" id="2320100"/>
    <lineage>
        <taxon>Bacteria</taxon>
        <taxon>Bacillati</taxon>
        <taxon>Bacillota</taxon>
        <taxon>Clostridia</taxon>
        <taxon>Lachnospirales</taxon>
        <taxon>Lachnospiraceae</taxon>
        <taxon>Parablautia</taxon>
    </lineage>
</organism>
<keyword evidence="4" id="KW-0804">Transcription</keyword>
<feature type="domain" description="RNA polymerase sigma-70 region 2" evidence="5">
    <location>
        <begin position="21"/>
        <end position="87"/>
    </location>
</feature>
<dbReference type="PANTHER" id="PTHR43133">
    <property type="entry name" value="RNA POLYMERASE ECF-TYPE SIGMA FACTO"/>
    <property type="match status" value="1"/>
</dbReference>
<gene>
    <name evidence="7" type="ORF">D7V94_10830</name>
</gene>
<dbReference type="Proteomes" id="UP000280696">
    <property type="component" value="Unassembled WGS sequence"/>
</dbReference>
<evidence type="ECO:0000256" key="4">
    <source>
        <dbReference type="ARBA" id="ARBA00023163"/>
    </source>
</evidence>
<dbReference type="RefSeq" id="WP_120469613.1">
    <property type="nucleotide sequence ID" value="NZ_CATJBT010000275.1"/>
</dbReference>
<name>A0A3A9AUZ9_9FIRM</name>
<proteinExistence type="inferred from homology"/>
<evidence type="ECO:0000313" key="8">
    <source>
        <dbReference type="Proteomes" id="UP000280696"/>
    </source>
</evidence>
<reference evidence="7 8" key="1">
    <citation type="submission" date="2018-09" db="EMBL/GenBank/DDBJ databases">
        <title>Murine metabolic-syndrome-specific gut microbial biobank.</title>
        <authorList>
            <person name="Liu C."/>
        </authorList>
    </citation>
    <scope>NUCLEOTIDE SEQUENCE [LARGE SCALE GENOMIC DNA]</scope>
    <source>
        <strain evidence="7 8">0.1xD8-82</strain>
    </source>
</reference>
<dbReference type="SUPFAM" id="SSF88946">
    <property type="entry name" value="Sigma2 domain of RNA polymerase sigma factors"/>
    <property type="match status" value="1"/>
</dbReference>
<evidence type="ECO:0000259" key="6">
    <source>
        <dbReference type="Pfam" id="PF08281"/>
    </source>
</evidence>
<comment type="similarity">
    <text evidence="1">Belongs to the sigma-70 factor family. ECF subfamily.</text>
</comment>
<keyword evidence="2" id="KW-0805">Transcription regulation</keyword>
<sequence length="168" mass="20113">MEDTLVKKAQKGDPDSFVRLMELNKNSMQRIAYGFFHEEEDVADVIQDTVLLAFEHIREVRKTEYFKSWLMRILINNCRRLYNSQKRVQPQELTGKEEGKRDFYPSDNDFFRMLSVLPSDSRVIFQLFYGEQFTTKEISRLLQMNESTIRSKLHRGKDQLRSSWEMEV</sequence>
<dbReference type="InterPro" id="IPR007627">
    <property type="entry name" value="RNA_pol_sigma70_r2"/>
</dbReference>
<evidence type="ECO:0000256" key="3">
    <source>
        <dbReference type="ARBA" id="ARBA00023082"/>
    </source>
</evidence>
<dbReference type="OrthoDB" id="9782703at2"/>
<dbReference type="InterPro" id="IPR014284">
    <property type="entry name" value="RNA_pol_sigma-70_dom"/>
</dbReference>
<comment type="caution">
    <text evidence="7">The sequence shown here is derived from an EMBL/GenBank/DDBJ whole genome shotgun (WGS) entry which is preliminary data.</text>
</comment>